<proteinExistence type="predicted"/>
<dbReference type="RefSeq" id="WP_053968818.1">
    <property type="nucleotide sequence ID" value="NZ_JAWJXX010000002.1"/>
</dbReference>
<dbReference type="InterPro" id="IPR050834">
    <property type="entry name" value="Glycosyltransf_2"/>
</dbReference>
<dbReference type="Pfam" id="PF00535">
    <property type="entry name" value="Glycos_transf_2"/>
    <property type="match status" value="1"/>
</dbReference>
<sequence>MVSVSVVIATLKPRDEIEAIQCLEQQAFDDFEVIVCDESPVTRARNEGIRRASSDKIVFLDDDSRPRPGYLRKASEVLETEAAYAGRTIHPADDVFARHFTGHYDWGDDACYVRHFWGCNMGVHRDVFRTVGGWDEQMGWGHEEKELARRVRSKFDILYDPELIVDHPYASSITEYWKKQYKLETKSPYYWSKCNISRADQLKNIFCEVFDPLNYLRITPTATVVEAGSTVAKTAGRLRGFLGHLQDEAERGEAPEIDRSPQSVEPSE</sequence>
<feature type="compositionally biased region" description="Basic and acidic residues" evidence="1">
    <location>
        <begin position="247"/>
        <end position="259"/>
    </location>
</feature>
<keyword evidence="4" id="KW-1185">Reference proteome</keyword>
<evidence type="ECO:0000313" key="3">
    <source>
        <dbReference type="EMBL" id="KOX92607.1"/>
    </source>
</evidence>
<dbReference type="PANTHER" id="PTHR43685:SF3">
    <property type="entry name" value="SLR2126 PROTEIN"/>
    <property type="match status" value="1"/>
</dbReference>
<reference evidence="3 4" key="1">
    <citation type="submission" date="2015-08" db="EMBL/GenBank/DDBJ databases">
        <title>Genomes of Isolates from Cabo Rojo, PR.</title>
        <authorList>
            <person name="Sanchez-Nieves R.L."/>
            <person name="Montalvo-Rodriguez R."/>
        </authorList>
    </citation>
    <scope>NUCLEOTIDE SEQUENCE [LARGE SCALE GENOMIC DNA]</scope>
    <source>
        <strain evidence="3 4">SL3</strain>
    </source>
</reference>
<dbReference type="Gene3D" id="3.90.550.10">
    <property type="entry name" value="Spore Coat Polysaccharide Biosynthesis Protein SpsA, Chain A"/>
    <property type="match status" value="1"/>
</dbReference>
<dbReference type="AlphaFoldDB" id="A0A0M9AI90"/>
<accession>A0A0M9AI90</accession>
<dbReference type="STRING" id="1705562.AMS69_14805"/>
<gene>
    <name evidence="3" type="ORF">AMS69_14805</name>
</gene>
<dbReference type="InterPro" id="IPR029044">
    <property type="entry name" value="Nucleotide-diphossugar_trans"/>
</dbReference>
<evidence type="ECO:0000256" key="1">
    <source>
        <dbReference type="SAM" id="MobiDB-lite"/>
    </source>
</evidence>
<evidence type="ECO:0000259" key="2">
    <source>
        <dbReference type="Pfam" id="PF00535"/>
    </source>
</evidence>
<dbReference type="PANTHER" id="PTHR43685">
    <property type="entry name" value="GLYCOSYLTRANSFERASE"/>
    <property type="match status" value="1"/>
</dbReference>
<dbReference type="Proteomes" id="UP000037729">
    <property type="component" value="Unassembled WGS sequence"/>
</dbReference>
<dbReference type="OrthoDB" id="46222at2157"/>
<feature type="domain" description="Glycosyltransferase 2-like" evidence="2">
    <location>
        <begin position="21"/>
        <end position="129"/>
    </location>
</feature>
<keyword evidence="3" id="KW-0808">Transferase</keyword>
<organism evidence="3 4">
    <name type="scientific">Haloarcula rubripromontorii</name>
    <dbReference type="NCBI Taxonomy" id="1705562"/>
    <lineage>
        <taxon>Archaea</taxon>
        <taxon>Methanobacteriati</taxon>
        <taxon>Methanobacteriota</taxon>
        <taxon>Stenosarchaea group</taxon>
        <taxon>Halobacteria</taxon>
        <taxon>Halobacteriales</taxon>
        <taxon>Haloarculaceae</taxon>
        <taxon>Haloarcula</taxon>
    </lineage>
</organism>
<feature type="region of interest" description="Disordered" evidence="1">
    <location>
        <begin position="247"/>
        <end position="268"/>
    </location>
</feature>
<dbReference type="GO" id="GO:0016740">
    <property type="term" value="F:transferase activity"/>
    <property type="evidence" value="ECO:0007669"/>
    <property type="project" value="UniProtKB-KW"/>
</dbReference>
<dbReference type="EMBL" id="LIUF01000004">
    <property type="protein sequence ID" value="KOX92607.1"/>
    <property type="molecule type" value="Genomic_DNA"/>
</dbReference>
<dbReference type="InterPro" id="IPR001173">
    <property type="entry name" value="Glyco_trans_2-like"/>
</dbReference>
<name>A0A0M9AI90_9EURY</name>
<comment type="caution">
    <text evidence="3">The sequence shown here is derived from an EMBL/GenBank/DDBJ whole genome shotgun (WGS) entry which is preliminary data.</text>
</comment>
<dbReference type="SUPFAM" id="SSF53448">
    <property type="entry name" value="Nucleotide-diphospho-sugar transferases"/>
    <property type="match status" value="1"/>
</dbReference>
<evidence type="ECO:0000313" key="4">
    <source>
        <dbReference type="Proteomes" id="UP000037729"/>
    </source>
</evidence>
<dbReference type="PATRIC" id="fig|1705562.3.peg.3580"/>
<protein>
    <submittedName>
        <fullName evidence="3">Family 2 glycosyl transferase</fullName>
    </submittedName>
</protein>